<feature type="chain" id="PRO_5039425359" evidence="3">
    <location>
        <begin position="21"/>
        <end position="111"/>
    </location>
</feature>
<feature type="domain" description="EfeO-type cupredoxin-like" evidence="4">
    <location>
        <begin position="6"/>
        <end position="106"/>
    </location>
</feature>
<gene>
    <name evidence="5" type="ORF">JAZ04_18125</name>
</gene>
<protein>
    <submittedName>
        <fullName evidence="5">Cupredoxin domain-containing protein</fullName>
    </submittedName>
</protein>
<sequence>MFRSSIILLVWLFGAQQAVAGGDEVVTVIAKDYKFQPEEITVKVGATVRWENHEKRQYHSAWFEVLGEEPGDYFFPGDIRERTFEKAGTYHYVCEPHQESHQMKGVVHVVE</sequence>
<keyword evidence="1" id="KW-0479">Metal-binding</keyword>
<feature type="signal peptide" evidence="3">
    <location>
        <begin position="1"/>
        <end position="20"/>
    </location>
</feature>
<dbReference type="Proteomes" id="UP000886687">
    <property type="component" value="Unassembled WGS sequence"/>
</dbReference>
<proteinExistence type="predicted"/>
<name>A0A9E4N0N1_9GAMM</name>
<evidence type="ECO:0000313" key="5">
    <source>
        <dbReference type="EMBL" id="MCG7940757.1"/>
    </source>
</evidence>
<keyword evidence="3" id="KW-0732">Signal</keyword>
<reference evidence="5" key="1">
    <citation type="journal article" date="2021" name="Proc. Natl. Acad. Sci. U.S.A.">
        <title>Global biogeography of chemosynthetic symbionts reveals both localized and globally distributed symbiont groups. .</title>
        <authorList>
            <person name="Osvatic J.T."/>
            <person name="Wilkins L.G.E."/>
            <person name="Leibrecht L."/>
            <person name="Leray M."/>
            <person name="Zauner S."/>
            <person name="Polzin J."/>
            <person name="Camacho Y."/>
            <person name="Gros O."/>
            <person name="van Gils J.A."/>
            <person name="Eisen J.A."/>
            <person name="Petersen J.M."/>
            <person name="Yuen B."/>
        </authorList>
    </citation>
    <scope>NUCLEOTIDE SEQUENCE</scope>
    <source>
        <strain evidence="5">MAGL173</strain>
    </source>
</reference>
<accession>A0A9E4N0N1</accession>
<evidence type="ECO:0000259" key="4">
    <source>
        <dbReference type="Pfam" id="PF13473"/>
    </source>
</evidence>
<dbReference type="AlphaFoldDB" id="A0A9E4N0N1"/>
<dbReference type="PROSITE" id="PS00196">
    <property type="entry name" value="COPPER_BLUE"/>
    <property type="match status" value="1"/>
</dbReference>
<comment type="caution">
    <text evidence="5">The sequence shown here is derived from an EMBL/GenBank/DDBJ whole genome shotgun (WGS) entry which is preliminary data.</text>
</comment>
<evidence type="ECO:0000256" key="1">
    <source>
        <dbReference type="ARBA" id="ARBA00022723"/>
    </source>
</evidence>
<dbReference type="SUPFAM" id="SSF49503">
    <property type="entry name" value="Cupredoxins"/>
    <property type="match status" value="1"/>
</dbReference>
<dbReference type="Gene3D" id="2.60.40.420">
    <property type="entry name" value="Cupredoxins - blue copper proteins"/>
    <property type="match status" value="1"/>
</dbReference>
<dbReference type="InterPro" id="IPR028871">
    <property type="entry name" value="BlueCu_1_BS"/>
</dbReference>
<dbReference type="Pfam" id="PF13473">
    <property type="entry name" value="Cupredoxin_1"/>
    <property type="match status" value="1"/>
</dbReference>
<organism evidence="5 6">
    <name type="scientific">Candidatus Thiodiazotropha lotti</name>
    <dbReference type="NCBI Taxonomy" id="2792787"/>
    <lineage>
        <taxon>Bacteria</taxon>
        <taxon>Pseudomonadati</taxon>
        <taxon>Pseudomonadota</taxon>
        <taxon>Gammaproteobacteria</taxon>
        <taxon>Chromatiales</taxon>
        <taxon>Sedimenticolaceae</taxon>
        <taxon>Candidatus Thiodiazotropha</taxon>
    </lineage>
</organism>
<dbReference type="InterPro" id="IPR008972">
    <property type="entry name" value="Cupredoxin"/>
</dbReference>
<evidence type="ECO:0000313" key="6">
    <source>
        <dbReference type="Proteomes" id="UP000886687"/>
    </source>
</evidence>
<dbReference type="GO" id="GO:0046872">
    <property type="term" value="F:metal ion binding"/>
    <property type="evidence" value="ECO:0007669"/>
    <property type="project" value="UniProtKB-KW"/>
</dbReference>
<dbReference type="EMBL" id="JAEPDI010000015">
    <property type="protein sequence ID" value="MCG7940757.1"/>
    <property type="molecule type" value="Genomic_DNA"/>
</dbReference>
<evidence type="ECO:0000256" key="3">
    <source>
        <dbReference type="SAM" id="SignalP"/>
    </source>
</evidence>
<keyword evidence="2" id="KW-0186">Copper</keyword>
<evidence type="ECO:0000256" key="2">
    <source>
        <dbReference type="ARBA" id="ARBA00023008"/>
    </source>
</evidence>
<dbReference type="InterPro" id="IPR028096">
    <property type="entry name" value="EfeO_Cupredoxin"/>
</dbReference>